<reference evidence="2" key="1">
    <citation type="submission" date="2020-09" db="EMBL/GenBank/DDBJ databases">
        <title>Genome-Enabled Discovery of Anthraquinone Biosynthesis in Senna tora.</title>
        <authorList>
            <person name="Kang S.-H."/>
            <person name="Pandey R.P."/>
            <person name="Lee C.-M."/>
            <person name="Sim J.-S."/>
            <person name="Jeong J.-T."/>
            <person name="Choi B.-S."/>
            <person name="Jung M."/>
            <person name="Ginzburg D."/>
            <person name="Zhao K."/>
            <person name="Won S.Y."/>
            <person name="Oh T.-J."/>
            <person name="Yu Y."/>
            <person name="Kim N.-H."/>
            <person name="Lee O.R."/>
            <person name="Lee T.-H."/>
            <person name="Bashyal P."/>
            <person name="Kim T.-S."/>
            <person name="Lee W.-H."/>
            <person name="Kawkins C."/>
            <person name="Kim C.-K."/>
            <person name="Kim J.S."/>
            <person name="Ahn B.O."/>
            <person name="Rhee S.Y."/>
            <person name="Sohng J.K."/>
        </authorList>
    </citation>
    <scope>NUCLEOTIDE SEQUENCE</scope>
    <source>
        <tissue evidence="2">Leaf</tissue>
    </source>
</reference>
<accession>A0A834TLZ9</accession>
<comment type="caution">
    <text evidence="2">The sequence shown here is derived from an EMBL/GenBank/DDBJ whole genome shotgun (WGS) entry which is preliminary data.</text>
</comment>
<evidence type="ECO:0000256" key="1">
    <source>
        <dbReference type="SAM" id="MobiDB-lite"/>
    </source>
</evidence>
<evidence type="ECO:0000313" key="3">
    <source>
        <dbReference type="Proteomes" id="UP000634136"/>
    </source>
</evidence>
<dbReference type="Proteomes" id="UP000634136">
    <property type="component" value="Unassembled WGS sequence"/>
</dbReference>
<evidence type="ECO:0000313" key="2">
    <source>
        <dbReference type="EMBL" id="KAF7823396.1"/>
    </source>
</evidence>
<sequence length="27" mass="3104">MEKEKETTKQHKPSQYPALLHPPQAEG</sequence>
<keyword evidence="3" id="KW-1185">Reference proteome</keyword>
<organism evidence="2 3">
    <name type="scientific">Senna tora</name>
    <dbReference type="NCBI Taxonomy" id="362788"/>
    <lineage>
        <taxon>Eukaryota</taxon>
        <taxon>Viridiplantae</taxon>
        <taxon>Streptophyta</taxon>
        <taxon>Embryophyta</taxon>
        <taxon>Tracheophyta</taxon>
        <taxon>Spermatophyta</taxon>
        <taxon>Magnoliopsida</taxon>
        <taxon>eudicotyledons</taxon>
        <taxon>Gunneridae</taxon>
        <taxon>Pentapetalae</taxon>
        <taxon>rosids</taxon>
        <taxon>fabids</taxon>
        <taxon>Fabales</taxon>
        <taxon>Fabaceae</taxon>
        <taxon>Caesalpinioideae</taxon>
        <taxon>Cassia clade</taxon>
        <taxon>Senna</taxon>
    </lineage>
</organism>
<dbReference type="AlphaFoldDB" id="A0A834TLZ9"/>
<dbReference type="EMBL" id="JAAIUW010000007">
    <property type="protein sequence ID" value="KAF7823396.1"/>
    <property type="molecule type" value="Genomic_DNA"/>
</dbReference>
<protein>
    <submittedName>
        <fullName evidence="2">Uncharacterized protein</fullName>
    </submittedName>
</protein>
<gene>
    <name evidence="2" type="ORF">G2W53_021540</name>
</gene>
<proteinExistence type="predicted"/>
<name>A0A834TLZ9_9FABA</name>
<feature type="region of interest" description="Disordered" evidence="1">
    <location>
        <begin position="1"/>
        <end position="27"/>
    </location>
</feature>